<evidence type="ECO:0000256" key="1">
    <source>
        <dbReference type="ARBA" id="ARBA00004589"/>
    </source>
</evidence>
<evidence type="ECO:0000256" key="3">
    <source>
        <dbReference type="ARBA" id="ARBA00010031"/>
    </source>
</evidence>
<keyword evidence="14" id="KW-1185">Reference proteome</keyword>
<dbReference type="GO" id="GO:0098552">
    <property type="term" value="C:side of membrane"/>
    <property type="evidence" value="ECO:0007669"/>
    <property type="project" value="UniProtKB-KW"/>
</dbReference>
<feature type="transmembrane region" description="Helical" evidence="11">
    <location>
        <begin position="235"/>
        <end position="258"/>
    </location>
</feature>
<dbReference type="InterPro" id="IPR008427">
    <property type="entry name" value="Extracellular_membr_CFEM_dom"/>
</dbReference>
<keyword evidence="11" id="KW-0472">Membrane</keyword>
<dbReference type="AlphaFoldDB" id="A0A9P9D5R0"/>
<evidence type="ECO:0000256" key="11">
    <source>
        <dbReference type="SAM" id="Phobius"/>
    </source>
</evidence>
<dbReference type="EMBL" id="JAGMWT010000019">
    <property type="protein sequence ID" value="KAH7113245.1"/>
    <property type="molecule type" value="Genomic_DNA"/>
</dbReference>
<keyword evidence="7 9" id="KW-1015">Disulfide bond</keyword>
<evidence type="ECO:0000256" key="6">
    <source>
        <dbReference type="ARBA" id="ARBA00022729"/>
    </source>
</evidence>
<gene>
    <name evidence="13" type="ORF">B0J11DRAFT_595504</name>
</gene>
<dbReference type="Pfam" id="PF05730">
    <property type="entry name" value="CFEM"/>
    <property type="match status" value="1"/>
</dbReference>
<keyword evidence="5" id="KW-0325">Glycoprotein</keyword>
<keyword evidence="11" id="KW-0812">Transmembrane</keyword>
<feature type="domain" description="CFEM" evidence="12">
    <location>
        <begin position="1"/>
        <end position="109"/>
    </location>
</feature>
<evidence type="ECO:0000259" key="12">
    <source>
        <dbReference type="PROSITE" id="PS52012"/>
    </source>
</evidence>
<keyword evidence="8" id="KW-0449">Lipoprotein</keyword>
<comment type="similarity">
    <text evidence="3">Belongs to the RBT5 family.</text>
</comment>
<feature type="region of interest" description="Disordered" evidence="10">
    <location>
        <begin position="184"/>
        <end position="226"/>
    </location>
</feature>
<keyword evidence="6" id="KW-0732">Signal</keyword>
<keyword evidence="11" id="KW-1133">Transmembrane helix</keyword>
<evidence type="ECO:0000256" key="10">
    <source>
        <dbReference type="SAM" id="MobiDB-lite"/>
    </source>
</evidence>
<evidence type="ECO:0000313" key="13">
    <source>
        <dbReference type="EMBL" id="KAH7113245.1"/>
    </source>
</evidence>
<dbReference type="PROSITE" id="PS52012">
    <property type="entry name" value="CFEM"/>
    <property type="match status" value="1"/>
</dbReference>
<name>A0A9P9D5R0_9PLEO</name>
<feature type="compositionally biased region" description="Polar residues" evidence="10">
    <location>
        <begin position="188"/>
        <end position="203"/>
    </location>
</feature>
<feature type="disulfide bond" evidence="9">
    <location>
        <begin position="39"/>
        <end position="46"/>
    </location>
</feature>
<protein>
    <recommendedName>
        <fullName evidence="12">CFEM domain-containing protein</fullName>
    </recommendedName>
</protein>
<organism evidence="13 14">
    <name type="scientific">Dendryphion nanum</name>
    <dbReference type="NCBI Taxonomy" id="256645"/>
    <lineage>
        <taxon>Eukaryota</taxon>
        <taxon>Fungi</taxon>
        <taxon>Dikarya</taxon>
        <taxon>Ascomycota</taxon>
        <taxon>Pezizomycotina</taxon>
        <taxon>Dothideomycetes</taxon>
        <taxon>Pleosporomycetidae</taxon>
        <taxon>Pleosporales</taxon>
        <taxon>Torulaceae</taxon>
        <taxon>Dendryphion</taxon>
    </lineage>
</organism>
<keyword evidence="4" id="KW-0964">Secreted</keyword>
<dbReference type="GO" id="GO:0005576">
    <property type="term" value="C:extracellular region"/>
    <property type="evidence" value="ECO:0007669"/>
    <property type="project" value="UniProtKB-SubCell"/>
</dbReference>
<dbReference type="OrthoDB" id="3767534at2759"/>
<evidence type="ECO:0000256" key="4">
    <source>
        <dbReference type="ARBA" id="ARBA00022525"/>
    </source>
</evidence>
<sequence length="259" mass="26305">MKYSTAILALTATALSHAIKDLPECSLEYLEQGILASDCAINNFVCACEKADVLAPTIIPLLQLDCSARDVEKAIVVVEGICFNAGIPITITRPAASSDSANAVSVESAGVSVAIPTPIIALPSVLTPLPTFDLITITITESLPTPVLPSTLPIFIPVVSSCKIATVTETLFFRLPSVRSVDSPPYPTNNVTSIAPSGTNPALSSSGVPTTSSTSPTGTGGVPVAPNSANSGNSAFTGAATVMKVFVGVLGLLGVVALL</sequence>
<comment type="caution">
    <text evidence="13">The sequence shown here is derived from an EMBL/GenBank/DDBJ whole genome shotgun (WGS) entry which is preliminary data.</text>
</comment>
<comment type="caution">
    <text evidence="9">Lacks conserved residue(s) required for the propagation of feature annotation.</text>
</comment>
<feature type="compositionally biased region" description="Low complexity" evidence="10">
    <location>
        <begin position="204"/>
        <end position="217"/>
    </location>
</feature>
<evidence type="ECO:0000256" key="2">
    <source>
        <dbReference type="ARBA" id="ARBA00004613"/>
    </source>
</evidence>
<evidence type="ECO:0000313" key="14">
    <source>
        <dbReference type="Proteomes" id="UP000700596"/>
    </source>
</evidence>
<evidence type="ECO:0000256" key="5">
    <source>
        <dbReference type="ARBA" id="ARBA00022622"/>
    </source>
</evidence>
<evidence type="ECO:0000256" key="9">
    <source>
        <dbReference type="PROSITE-ProRule" id="PRU01356"/>
    </source>
</evidence>
<reference evidence="13" key="1">
    <citation type="journal article" date="2021" name="Nat. Commun.">
        <title>Genetic determinants of endophytism in the Arabidopsis root mycobiome.</title>
        <authorList>
            <person name="Mesny F."/>
            <person name="Miyauchi S."/>
            <person name="Thiergart T."/>
            <person name="Pickel B."/>
            <person name="Atanasova L."/>
            <person name="Karlsson M."/>
            <person name="Huettel B."/>
            <person name="Barry K.W."/>
            <person name="Haridas S."/>
            <person name="Chen C."/>
            <person name="Bauer D."/>
            <person name="Andreopoulos W."/>
            <person name="Pangilinan J."/>
            <person name="LaButti K."/>
            <person name="Riley R."/>
            <person name="Lipzen A."/>
            <person name="Clum A."/>
            <person name="Drula E."/>
            <person name="Henrissat B."/>
            <person name="Kohler A."/>
            <person name="Grigoriev I.V."/>
            <person name="Martin F.M."/>
            <person name="Hacquard S."/>
        </authorList>
    </citation>
    <scope>NUCLEOTIDE SEQUENCE</scope>
    <source>
        <strain evidence="13">MPI-CAGE-CH-0243</strain>
    </source>
</reference>
<accession>A0A9P9D5R0</accession>
<evidence type="ECO:0000256" key="8">
    <source>
        <dbReference type="ARBA" id="ARBA00023288"/>
    </source>
</evidence>
<keyword evidence="5" id="KW-0336">GPI-anchor</keyword>
<comment type="subcellular location">
    <subcellularLocation>
        <location evidence="1">Membrane</location>
        <topology evidence="1">Lipid-anchor</topology>
        <topology evidence="1">GPI-anchor</topology>
    </subcellularLocation>
    <subcellularLocation>
        <location evidence="2">Secreted</location>
    </subcellularLocation>
</comment>
<dbReference type="Proteomes" id="UP000700596">
    <property type="component" value="Unassembled WGS sequence"/>
</dbReference>
<evidence type="ECO:0000256" key="7">
    <source>
        <dbReference type="ARBA" id="ARBA00023157"/>
    </source>
</evidence>
<proteinExistence type="inferred from homology"/>